<comment type="catalytic activity">
    <reaction evidence="3 4">
        <text>N-[(R)-4-phosphopantothenoyl]-L-cysteine + H(+) = (R)-4'-phosphopantetheine + CO2</text>
        <dbReference type="Rhea" id="RHEA:16793"/>
        <dbReference type="ChEBI" id="CHEBI:15378"/>
        <dbReference type="ChEBI" id="CHEBI:16526"/>
        <dbReference type="ChEBI" id="CHEBI:59458"/>
        <dbReference type="ChEBI" id="CHEBI:61723"/>
        <dbReference type="EC" id="4.1.1.36"/>
    </reaction>
</comment>
<feature type="binding site" evidence="3">
    <location>
        <position position="341"/>
    </location>
    <ligand>
        <name>CTP</name>
        <dbReference type="ChEBI" id="CHEBI:37563"/>
    </ligand>
</feature>
<protein>
    <recommendedName>
        <fullName evidence="3">Coenzyme A biosynthesis bifunctional protein CoaBC</fullName>
    </recommendedName>
    <alternativeName>
        <fullName evidence="3">DNA/pantothenate metabolism flavoprotein</fullName>
    </alternativeName>
    <alternativeName>
        <fullName evidence="3">Phosphopantothenoylcysteine synthetase/decarboxylase</fullName>
        <shortName evidence="3">PPCS-PPCDC</shortName>
    </alternativeName>
    <domain>
        <recommendedName>
            <fullName evidence="3">Phosphopantothenoylcysteine decarboxylase</fullName>
            <shortName evidence="3">PPC decarboxylase</shortName>
            <shortName evidence="3">PPC-DC</shortName>
            <ecNumber evidence="3">4.1.1.36</ecNumber>
        </recommendedName>
        <alternativeName>
            <fullName evidence="3">CoaC</fullName>
        </alternativeName>
    </domain>
    <domain>
        <recommendedName>
            <fullName evidence="3">Phosphopantothenate--cysteine ligase</fullName>
            <ecNumber evidence="3">6.3.2.5</ecNumber>
        </recommendedName>
        <alternativeName>
            <fullName evidence="3">CoaB</fullName>
        </alternativeName>
        <alternativeName>
            <fullName evidence="3">Phosphopantothenoylcysteine synthetase</fullName>
            <shortName evidence="3">PPC synthetase</shortName>
            <shortName evidence="3">PPC-S</shortName>
        </alternativeName>
    </domain>
</protein>
<dbReference type="Gene3D" id="3.40.50.10300">
    <property type="entry name" value="CoaB-like"/>
    <property type="match status" value="1"/>
</dbReference>
<dbReference type="HAMAP" id="MF_02225">
    <property type="entry name" value="CoaBC"/>
    <property type="match status" value="1"/>
</dbReference>
<evidence type="ECO:0000259" key="6">
    <source>
        <dbReference type="Pfam" id="PF04127"/>
    </source>
</evidence>
<sequence>MAQRILIGIGGGIAAYKMCEVISTLVKSGVEVRVMLTEAAQAFVTPLTVTTLCRYPVYDDMSLWQPIHERPLHIELADWADLMLLAPLTANTLAKLVCGLADNLLTNTVLASDCPILVAPAMNTTMWQQSSVRRNWEQLQQESRYHSVGPGSGLLACDTVGLGRMVEPADILSYLASLQHSQGIRDLAGKTLLISAGGTREHLDPVRFIGNPSTGRMGVALALAAWHRGARVHLVHGPLVEPLSRVSNIDAVAVRGAEEMRTQLLKVFPTADWTIMAAAVGDVKPAQYSTAKLPKKSLPESLALEPIPDILSELSRLKQPHQRLIGFAAQTGDIVTPAKDKLQRKGLDAISTNPVDQPNSGFGSSQNQATLIDKTGRQLEVSNCSKLSMAHQLLDFIRDLE</sequence>
<keyword evidence="3" id="KW-0511">Multifunctional enzyme</keyword>
<dbReference type="InterPro" id="IPR035929">
    <property type="entry name" value="CoaB-like_sf"/>
</dbReference>
<comment type="catalytic activity">
    <reaction evidence="3 4">
        <text>(R)-4'-phosphopantothenate + L-cysteine + CTP = N-[(R)-4-phosphopantothenoyl]-L-cysteine + CMP + diphosphate + H(+)</text>
        <dbReference type="Rhea" id="RHEA:19397"/>
        <dbReference type="ChEBI" id="CHEBI:10986"/>
        <dbReference type="ChEBI" id="CHEBI:15378"/>
        <dbReference type="ChEBI" id="CHEBI:33019"/>
        <dbReference type="ChEBI" id="CHEBI:35235"/>
        <dbReference type="ChEBI" id="CHEBI:37563"/>
        <dbReference type="ChEBI" id="CHEBI:59458"/>
        <dbReference type="ChEBI" id="CHEBI:60377"/>
        <dbReference type="EC" id="6.3.2.5"/>
    </reaction>
</comment>
<evidence type="ECO:0000313" key="7">
    <source>
        <dbReference type="EMBL" id="PZD74177.1"/>
    </source>
</evidence>
<dbReference type="InterPro" id="IPR005252">
    <property type="entry name" value="CoaBC"/>
</dbReference>
<dbReference type="Proteomes" id="UP000248857">
    <property type="component" value="Unassembled WGS sequence"/>
</dbReference>
<comment type="function">
    <text evidence="3">Catalyzes two sequential steps in the biosynthesis of coenzyme A. In the first step cysteine is conjugated to 4'-phosphopantothenate to form 4-phosphopantothenoylcysteine. In the second step the latter compound is decarboxylated to form 4'-phosphopantotheine.</text>
</comment>
<gene>
    <name evidence="7" type="primary">coaBC_1</name>
    <name evidence="3" type="synonym">coaBC</name>
    <name evidence="7" type="ORF">C1752_01291</name>
</gene>
<feature type="active site" description="Proton donor" evidence="3">
    <location>
        <position position="157"/>
    </location>
</feature>
<feature type="region of interest" description="Phosphopantothenate--cysteine ligase" evidence="3">
    <location>
        <begin position="192"/>
        <end position="401"/>
    </location>
</feature>
<keyword evidence="3" id="KW-0460">Magnesium</keyword>
<evidence type="ECO:0000256" key="4">
    <source>
        <dbReference type="RuleBase" id="RU364078"/>
    </source>
</evidence>
<dbReference type="GO" id="GO:0004632">
    <property type="term" value="F:phosphopantothenate--cysteine ligase activity"/>
    <property type="evidence" value="ECO:0007669"/>
    <property type="project" value="UniProtKB-UniRule"/>
</dbReference>
<feature type="region of interest" description="Phosphopantothenoylcysteine decarboxylase" evidence="3">
    <location>
        <begin position="1"/>
        <end position="191"/>
    </location>
</feature>
<evidence type="ECO:0000256" key="3">
    <source>
        <dbReference type="HAMAP-Rule" id="MF_02225"/>
    </source>
</evidence>
<keyword evidence="3 4" id="KW-0436">Ligase</keyword>
<dbReference type="InterPro" id="IPR003382">
    <property type="entry name" value="Flavoprotein"/>
</dbReference>
<dbReference type="Pfam" id="PF04127">
    <property type="entry name" value="DFP"/>
    <property type="match status" value="1"/>
</dbReference>
<evidence type="ECO:0000259" key="5">
    <source>
        <dbReference type="Pfam" id="PF02441"/>
    </source>
</evidence>
<dbReference type="EC" id="4.1.1.36" evidence="3"/>
<name>A0A2W1K249_9CYAN</name>
<comment type="pathway">
    <text evidence="3 4">Cofactor biosynthesis; coenzyme A biosynthesis; CoA from (R)-pantothenate: step 2/5.</text>
</comment>
<feature type="domain" description="Flavoprotein" evidence="5">
    <location>
        <begin position="4"/>
        <end position="173"/>
    </location>
</feature>
<dbReference type="InterPro" id="IPR007085">
    <property type="entry name" value="DNA/pantothenate-metab_flavo_C"/>
</dbReference>
<evidence type="ECO:0000256" key="2">
    <source>
        <dbReference type="ARBA" id="ARBA00023239"/>
    </source>
</evidence>
<dbReference type="EC" id="6.3.2.5" evidence="3"/>
<evidence type="ECO:0000313" key="8">
    <source>
        <dbReference type="Proteomes" id="UP000248857"/>
    </source>
</evidence>
<dbReference type="GO" id="GO:0046872">
    <property type="term" value="F:metal ion binding"/>
    <property type="evidence" value="ECO:0007669"/>
    <property type="project" value="UniProtKB-KW"/>
</dbReference>
<dbReference type="InterPro" id="IPR036551">
    <property type="entry name" value="Flavin_trans-like"/>
</dbReference>
<dbReference type="GO" id="GO:0010181">
    <property type="term" value="F:FMN binding"/>
    <property type="evidence" value="ECO:0007669"/>
    <property type="project" value="UniProtKB-UniRule"/>
</dbReference>
<accession>A0A2W1K249</accession>
<dbReference type="AlphaFoldDB" id="A0A2W1K249"/>
<keyword evidence="8" id="KW-1185">Reference proteome</keyword>
<dbReference type="Pfam" id="PF02441">
    <property type="entry name" value="Flavoprotein"/>
    <property type="match status" value="1"/>
</dbReference>
<dbReference type="NCBIfam" id="TIGR00521">
    <property type="entry name" value="coaBC_dfp"/>
    <property type="match status" value="1"/>
</dbReference>
<comment type="function">
    <text evidence="4">Catalyzes two steps in the biosynthesis of coenzyme A. In the first step cysteine is conjugated to 4'-phosphopantothenate to form 4-phosphopantothenoylcysteine, in the latter compound is decarboxylated to form 4'-phosphopantotheine.</text>
</comment>
<feature type="binding site" evidence="3">
    <location>
        <position position="345"/>
    </location>
    <ligand>
        <name>CTP</name>
        <dbReference type="ChEBI" id="CHEBI:37563"/>
    </ligand>
</feature>
<dbReference type="OrthoDB" id="9802554at2"/>
<comment type="similarity">
    <text evidence="3 4">In the N-terminal section; belongs to the HFCD (homo-oligomeric flavin containing Cys decarboxylase) superfamily.</text>
</comment>
<comment type="pathway">
    <text evidence="3 4">Cofactor biosynthesis; coenzyme A biosynthesis; CoA from (R)-pantothenate: step 3/5.</text>
</comment>
<feature type="binding site" evidence="3">
    <location>
        <begin position="308"/>
        <end position="311"/>
    </location>
    <ligand>
        <name>CTP</name>
        <dbReference type="ChEBI" id="CHEBI:37563"/>
    </ligand>
</feature>
<dbReference type="SUPFAM" id="SSF102645">
    <property type="entry name" value="CoaB-like"/>
    <property type="match status" value="1"/>
</dbReference>
<keyword evidence="3" id="KW-0479">Metal-binding</keyword>
<dbReference type="PANTHER" id="PTHR14359:SF6">
    <property type="entry name" value="PHOSPHOPANTOTHENOYLCYSTEINE DECARBOXYLASE"/>
    <property type="match status" value="1"/>
</dbReference>
<organism evidence="7 8">
    <name type="scientific">Acaryochloris thomasi RCC1774</name>
    <dbReference type="NCBI Taxonomy" id="1764569"/>
    <lineage>
        <taxon>Bacteria</taxon>
        <taxon>Bacillati</taxon>
        <taxon>Cyanobacteriota</taxon>
        <taxon>Cyanophyceae</taxon>
        <taxon>Acaryochloridales</taxon>
        <taxon>Acaryochloridaceae</taxon>
        <taxon>Acaryochloris</taxon>
        <taxon>Acaryochloris thomasi</taxon>
    </lineage>
</organism>
<keyword evidence="1 3" id="KW-0210">Decarboxylase</keyword>
<keyword evidence="3 4" id="KW-0285">Flavoprotein</keyword>
<dbReference type="SUPFAM" id="SSF52507">
    <property type="entry name" value="Homo-oligomeric flavin-containing Cys decarboxylases, HFCD"/>
    <property type="match status" value="1"/>
</dbReference>
<feature type="binding site" evidence="3">
    <location>
        <position position="327"/>
    </location>
    <ligand>
        <name>CTP</name>
        <dbReference type="ChEBI" id="CHEBI:37563"/>
    </ligand>
</feature>
<feature type="binding site" evidence="3">
    <location>
        <position position="292"/>
    </location>
    <ligand>
        <name>CTP</name>
        <dbReference type="ChEBI" id="CHEBI:37563"/>
    </ligand>
</feature>
<dbReference type="GO" id="GO:0015937">
    <property type="term" value="P:coenzyme A biosynthetic process"/>
    <property type="evidence" value="ECO:0007669"/>
    <property type="project" value="UniProtKB-UniRule"/>
</dbReference>
<comment type="similarity">
    <text evidence="3 4">In the C-terminal section; belongs to the PPC synthetase family.</text>
</comment>
<feature type="binding site" evidence="3">
    <location>
        <position position="282"/>
    </location>
    <ligand>
        <name>CTP</name>
        <dbReference type="ChEBI" id="CHEBI:37563"/>
    </ligand>
</feature>
<dbReference type="PANTHER" id="PTHR14359">
    <property type="entry name" value="HOMO-OLIGOMERIC FLAVIN CONTAINING CYS DECARBOXYLASE FAMILY"/>
    <property type="match status" value="1"/>
</dbReference>
<dbReference type="EMBL" id="PQWO01000003">
    <property type="protein sequence ID" value="PZD74177.1"/>
    <property type="molecule type" value="Genomic_DNA"/>
</dbReference>
<dbReference type="GO" id="GO:0015941">
    <property type="term" value="P:pantothenate catabolic process"/>
    <property type="evidence" value="ECO:0007669"/>
    <property type="project" value="InterPro"/>
</dbReference>
<evidence type="ECO:0000256" key="1">
    <source>
        <dbReference type="ARBA" id="ARBA00022793"/>
    </source>
</evidence>
<comment type="cofactor">
    <cofactor evidence="3">
        <name>FMN</name>
        <dbReference type="ChEBI" id="CHEBI:58210"/>
    </cofactor>
    <text evidence="3">Binds 1 FMN per subunit.</text>
</comment>
<keyword evidence="2 3" id="KW-0456">Lyase</keyword>
<proteinExistence type="inferred from homology"/>
<reference evidence="7 8" key="1">
    <citation type="journal article" date="2018" name="Sci. Rep.">
        <title>A novel species of the marine cyanobacterium Acaryochloris with a unique pigment content and lifestyle.</title>
        <authorList>
            <person name="Partensky F."/>
            <person name="Six C."/>
            <person name="Ratin M."/>
            <person name="Garczarek L."/>
            <person name="Vaulot D."/>
            <person name="Probert I."/>
            <person name="Calteau A."/>
            <person name="Gourvil P."/>
            <person name="Marie D."/>
            <person name="Grebert T."/>
            <person name="Bouchier C."/>
            <person name="Le Panse S."/>
            <person name="Gachenot M."/>
            <person name="Rodriguez F."/>
            <person name="Garrido J.L."/>
        </authorList>
    </citation>
    <scope>NUCLEOTIDE SEQUENCE [LARGE SCALE GENOMIC DNA]</scope>
    <source>
        <strain evidence="7 8">RCC1774</strain>
    </source>
</reference>
<feature type="domain" description="DNA/pantothenate metabolism flavoprotein C-terminal" evidence="6">
    <location>
        <begin position="187"/>
        <end position="398"/>
    </location>
</feature>
<keyword evidence="3 4" id="KW-0288">FMN</keyword>
<dbReference type="Gene3D" id="3.40.50.1950">
    <property type="entry name" value="Flavin prenyltransferase-like"/>
    <property type="match status" value="1"/>
</dbReference>
<comment type="caution">
    <text evidence="7">The sequence shown here is derived from an EMBL/GenBank/DDBJ whole genome shotgun (WGS) entry which is preliminary data.</text>
</comment>
<dbReference type="RefSeq" id="WP_110985261.1">
    <property type="nucleotide sequence ID" value="NZ_CAWNWM010000003.1"/>
</dbReference>
<dbReference type="GO" id="GO:0071513">
    <property type="term" value="C:phosphopantothenoylcysteine decarboxylase complex"/>
    <property type="evidence" value="ECO:0007669"/>
    <property type="project" value="TreeGrafter"/>
</dbReference>
<dbReference type="UniPathway" id="UPA00241">
    <property type="reaction ID" value="UER00353"/>
</dbReference>
<dbReference type="GO" id="GO:0004633">
    <property type="term" value="F:phosphopantothenoylcysteine decarboxylase activity"/>
    <property type="evidence" value="ECO:0007669"/>
    <property type="project" value="UniProtKB-UniRule"/>
</dbReference>
<comment type="caution">
    <text evidence="3">Lacks conserved residue(s) required for the propagation of feature annotation.</text>
</comment>
<comment type="cofactor">
    <cofactor evidence="3">
        <name>Mg(2+)</name>
        <dbReference type="ChEBI" id="CHEBI:18420"/>
    </cofactor>
</comment>